<dbReference type="Proteomes" id="UP000679312">
    <property type="component" value="Chromosome"/>
</dbReference>
<dbReference type="AlphaFoldDB" id="A0ABD7EVN1"/>
<name>A0ABD7EVN1_AERJA</name>
<feature type="region of interest" description="Disordered" evidence="1">
    <location>
        <begin position="1"/>
        <end position="20"/>
    </location>
</feature>
<accession>A0ABD7EVN1</accession>
<sequence length="55" mass="6287">MNDMQQKRPLPSKNAATKRVKHRLLQIKNATSQKILATSDEIRPVKITTKSWQSA</sequence>
<evidence type="ECO:0000313" key="3">
    <source>
        <dbReference type="Proteomes" id="UP000679312"/>
    </source>
</evidence>
<proteinExistence type="predicted"/>
<dbReference type="RefSeq" id="WP_162516737.1">
    <property type="nucleotide sequence ID" value="NZ_CAWOPP010000001.1"/>
</dbReference>
<reference evidence="2 3" key="1">
    <citation type="journal article" date="2021" name="Front. Microbiol.">
        <title>Prevalence and Genetic Analysis of Chromosomal mcr-3/7 in Aeromonas From U.S. Animal-Derived Samples.</title>
        <authorList>
            <person name="Wang Y."/>
            <person name="Hou N."/>
            <person name="Rasooly R."/>
            <person name="Gu Y."/>
            <person name="He X."/>
        </authorList>
    </citation>
    <scope>NUCLEOTIDE SEQUENCE [LARGE SCALE GENOMIC DNA]</scope>
    <source>
        <strain evidence="2 3">4608</strain>
    </source>
</reference>
<evidence type="ECO:0000256" key="1">
    <source>
        <dbReference type="SAM" id="MobiDB-lite"/>
    </source>
</evidence>
<evidence type="ECO:0000313" key="2">
    <source>
        <dbReference type="EMBL" id="QWL64536.1"/>
    </source>
</evidence>
<dbReference type="EMBL" id="CP053881">
    <property type="protein sequence ID" value="QWL64536.1"/>
    <property type="molecule type" value="Genomic_DNA"/>
</dbReference>
<gene>
    <name evidence="2" type="ORF">HQ399_20955</name>
</gene>
<organism evidence="2 3">
    <name type="scientific">Aeromonas jandaei</name>
    <dbReference type="NCBI Taxonomy" id="650"/>
    <lineage>
        <taxon>Bacteria</taxon>
        <taxon>Pseudomonadati</taxon>
        <taxon>Pseudomonadota</taxon>
        <taxon>Gammaproteobacteria</taxon>
        <taxon>Aeromonadales</taxon>
        <taxon>Aeromonadaceae</taxon>
        <taxon>Aeromonas</taxon>
    </lineage>
</organism>
<protein>
    <submittedName>
        <fullName evidence="2">Uncharacterized protein</fullName>
    </submittedName>
</protein>